<accession>A0A1W2BZ40</accession>
<dbReference type="InterPro" id="IPR002471">
    <property type="entry name" value="Pept_S9_AS"/>
</dbReference>
<dbReference type="STRING" id="504486.SAMN05660703_2716"/>
<dbReference type="OrthoDB" id="9809549at2"/>
<dbReference type="InterPro" id="IPR029058">
    <property type="entry name" value="AB_hydrolase_fold"/>
</dbReference>
<organism evidence="4 5">
    <name type="scientific">Cellulophaga tyrosinoxydans</name>
    <dbReference type="NCBI Taxonomy" id="504486"/>
    <lineage>
        <taxon>Bacteria</taxon>
        <taxon>Pseudomonadati</taxon>
        <taxon>Bacteroidota</taxon>
        <taxon>Flavobacteriia</taxon>
        <taxon>Flavobacteriales</taxon>
        <taxon>Flavobacteriaceae</taxon>
        <taxon>Cellulophaga</taxon>
    </lineage>
</organism>
<dbReference type="PANTHER" id="PTHR43265">
    <property type="entry name" value="ESTERASE ESTD"/>
    <property type="match status" value="1"/>
</dbReference>
<evidence type="ECO:0000313" key="4">
    <source>
        <dbReference type="EMBL" id="SMC78189.1"/>
    </source>
</evidence>
<feature type="domain" description="Serine aminopeptidase S33" evidence="3">
    <location>
        <begin position="189"/>
        <end position="293"/>
    </location>
</feature>
<dbReference type="PROSITE" id="PS00708">
    <property type="entry name" value="PRO_ENDOPEP_SER"/>
    <property type="match status" value="1"/>
</dbReference>
<proteinExistence type="predicted"/>
<evidence type="ECO:0000256" key="1">
    <source>
        <dbReference type="ARBA" id="ARBA00022801"/>
    </source>
</evidence>
<dbReference type="Proteomes" id="UP000192360">
    <property type="component" value="Unassembled WGS sequence"/>
</dbReference>
<keyword evidence="2" id="KW-0732">Signal</keyword>
<dbReference type="SUPFAM" id="SSF53474">
    <property type="entry name" value="alpha/beta-Hydrolases"/>
    <property type="match status" value="1"/>
</dbReference>
<dbReference type="InterPro" id="IPR022742">
    <property type="entry name" value="Hydrolase_4"/>
</dbReference>
<feature type="chain" id="PRO_5012416028" description="Serine aminopeptidase S33 domain-containing protein" evidence="2">
    <location>
        <begin position="20"/>
        <end position="476"/>
    </location>
</feature>
<dbReference type="Pfam" id="PF12146">
    <property type="entry name" value="Hydrolase_4"/>
    <property type="match status" value="1"/>
</dbReference>
<gene>
    <name evidence="4" type="ORF">SAMN05660703_2716</name>
</gene>
<dbReference type="GO" id="GO:0052689">
    <property type="term" value="F:carboxylic ester hydrolase activity"/>
    <property type="evidence" value="ECO:0007669"/>
    <property type="project" value="TreeGrafter"/>
</dbReference>
<feature type="signal peptide" evidence="2">
    <location>
        <begin position="1"/>
        <end position="19"/>
    </location>
</feature>
<dbReference type="EMBL" id="FWXO01000005">
    <property type="protein sequence ID" value="SMC78189.1"/>
    <property type="molecule type" value="Genomic_DNA"/>
</dbReference>
<sequence>MKSLLIILFSLLVSLTLSAQEITGKWYGVLKVQGIQLSLAFNVEKTDTGLVSTMDSPDQNAFGIPVTNTVFDNSKISFEVKNAAILYQGELVGNEVKGVFKQAGQEFPLNLSRKEIEKEILKRPQEPKEPFSYFSEEVNFENSKANISLAGTLTLPKNEGNYPIVILISGSGPQDRNEEILGHKPFLVIADYLTKNGIGVLRFDDRGVGKSTGNYAIATSEDLSTDVESAISYIKSRGDINKSSIGLIGHSEGGLIAPMVAAKTADVNFIVSLAGPGIRGDKLLLLQQELISRVSGGTEETIIKSHDLNKKIFDLIIKSKDEESVKEELIPLMTALLQVDPNFASLDEDIKKEAITQHILQYTSPWMRYFISYDPAPTLEKVTCPVLALNGAKDMQVPAKENLNAIKSALEKGGNKNVYIKEFAEVNHLFQKCSSGSPAEYATIEETIAPLVLEEITNWITTQRLKSAISASKTKN</sequence>
<keyword evidence="1" id="KW-0378">Hydrolase</keyword>
<evidence type="ECO:0000259" key="3">
    <source>
        <dbReference type="Pfam" id="PF12146"/>
    </source>
</evidence>
<name>A0A1W2BZ40_9FLAO</name>
<dbReference type="InterPro" id="IPR053145">
    <property type="entry name" value="AB_hydrolase_Est10"/>
</dbReference>
<reference evidence="4 5" key="1">
    <citation type="submission" date="2017-04" db="EMBL/GenBank/DDBJ databases">
        <authorList>
            <person name="Afonso C.L."/>
            <person name="Miller P.J."/>
            <person name="Scott M.A."/>
            <person name="Spackman E."/>
            <person name="Goraichik I."/>
            <person name="Dimitrov K.M."/>
            <person name="Suarez D.L."/>
            <person name="Swayne D.E."/>
        </authorList>
    </citation>
    <scope>NUCLEOTIDE SEQUENCE [LARGE SCALE GENOMIC DNA]</scope>
    <source>
        <strain evidence="4 5">DSM 21164</strain>
    </source>
</reference>
<evidence type="ECO:0000256" key="2">
    <source>
        <dbReference type="SAM" id="SignalP"/>
    </source>
</evidence>
<dbReference type="Gene3D" id="3.40.50.1820">
    <property type="entry name" value="alpha/beta hydrolase"/>
    <property type="match status" value="1"/>
</dbReference>
<dbReference type="AlphaFoldDB" id="A0A1W2BZ40"/>
<dbReference type="PANTHER" id="PTHR43265:SF1">
    <property type="entry name" value="ESTERASE ESTD"/>
    <property type="match status" value="1"/>
</dbReference>
<dbReference type="GO" id="GO:0006508">
    <property type="term" value="P:proteolysis"/>
    <property type="evidence" value="ECO:0007669"/>
    <property type="project" value="InterPro"/>
</dbReference>
<evidence type="ECO:0000313" key="5">
    <source>
        <dbReference type="Proteomes" id="UP000192360"/>
    </source>
</evidence>
<keyword evidence="5" id="KW-1185">Reference proteome</keyword>
<dbReference type="GO" id="GO:0004252">
    <property type="term" value="F:serine-type endopeptidase activity"/>
    <property type="evidence" value="ECO:0007669"/>
    <property type="project" value="InterPro"/>
</dbReference>
<protein>
    <recommendedName>
        <fullName evidence="3">Serine aminopeptidase S33 domain-containing protein</fullName>
    </recommendedName>
</protein>
<dbReference type="RefSeq" id="WP_084062231.1">
    <property type="nucleotide sequence ID" value="NZ_FWXO01000005.1"/>
</dbReference>